<keyword evidence="2" id="KW-1185">Reference proteome</keyword>
<dbReference type="PANTHER" id="PTHR46586">
    <property type="entry name" value="ANKYRIN REPEAT-CONTAINING PROTEIN"/>
    <property type="match status" value="1"/>
</dbReference>
<dbReference type="KEGG" id="vg:16606997"/>
<dbReference type="EMBL" id="KC977571">
    <property type="protein sequence ID" value="AGO85210.1"/>
    <property type="molecule type" value="Genomic_DNA"/>
</dbReference>
<dbReference type="Proteomes" id="UP000204584">
    <property type="component" value="Segment"/>
</dbReference>
<sequence length="599" mass="65380">MDGAGARGLADMPPEIILYILGHVDGLGDLAACAAAGPLLTAAARERIASRAHDHSAVALVHAGAPWAILHPVVERRPVRPAQYWIVHAARSGDVSVLAWVWQQAPAVEFYFYYCRHDHQADAEKCHDCVASSTHDLRPRHHEMPADKRLRRQVVCVVGPGVTALYEAIERGHWEAVFFLLHARMPGNRAPRRACEISKRRFWDSLLAKAVSNPTCPVDIVDRIHAYRQSTALDGCWCHPSIIYAALRDDRSDIVALLYERRCDTLLRASPFCDGGLFYEAITEGSVKIAQWIVDSGNMTDHSQRRLCASDPIHASVVSAARKGHIGTVALAYNLWPQLDLGDALTAAASNGHTDILKWAADDAQLVRGWPSLAIGYGAATNGRIDTVRWLAQRRDARSCLSVGAARAIVGASRLAGCADARSRETVGPYNAPDRAAGVDIARLLHETGIAPFDQWDALETAVASGDLDMVRLVADHRGQYNHHVMIQAVRSGSTSIVEYVCSRYGTEDVQMALDAVAGTRFDARAIDWLRANVPGLCVADICACRPDKAQDIGPCLCSACAEARPREQKDDDPLHFAYDGIDVAPLECTDRASYPCFD</sequence>
<evidence type="ECO:0000313" key="2">
    <source>
        <dbReference type="Proteomes" id="UP000204584"/>
    </source>
</evidence>
<protein>
    <submittedName>
        <fullName evidence="1">Ankyrin repeat domain containing protein</fullName>
    </submittedName>
</protein>
<dbReference type="RefSeq" id="YP_008438284.1">
    <property type="nucleotide sequence ID" value="NC_022098.1"/>
</dbReference>
<dbReference type="InterPro" id="IPR036770">
    <property type="entry name" value="Ankyrin_rpt-contain_sf"/>
</dbReference>
<dbReference type="Gene3D" id="1.25.40.20">
    <property type="entry name" value="Ankyrin repeat-containing domain"/>
    <property type="match status" value="2"/>
</dbReference>
<organism evidence="1 2">
    <name type="scientific">Pandoravirus salinus</name>
    <dbReference type="NCBI Taxonomy" id="1349410"/>
    <lineage>
        <taxon>Viruses</taxon>
        <taxon>Pandoravirus</taxon>
    </lineage>
</organism>
<dbReference type="SUPFAM" id="SSF48403">
    <property type="entry name" value="Ankyrin repeat"/>
    <property type="match status" value="1"/>
</dbReference>
<evidence type="ECO:0000313" key="1">
    <source>
        <dbReference type="EMBL" id="AGO85210.1"/>
    </source>
</evidence>
<accession>S4W4E1</accession>
<dbReference type="GeneID" id="16606997"/>
<reference evidence="1 2" key="1">
    <citation type="journal article" date="2013" name="Science">
        <title>Pandoraviruses: amoeba viruses with genomes up to 2.5 Mb reaching that of parasitic eukaryotes.</title>
        <authorList>
            <person name="Philippe N."/>
            <person name="Legendre M."/>
            <person name="Doutre G."/>
            <person name="Coute Y."/>
            <person name="Poirot O."/>
            <person name="Lescot M."/>
            <person name="Arslan D."/>
            <person name="Seltzer V."/>
            <person name="Bertaux L."/>
            <person name="Bruley C."/>
            <person name="Garin J."/>
            <person name="Claverie J.M."/>
            <person name="Abergel C."/>
        </authorList>
    </citation>
    <scope>NUCLEOTIDE SEQUENCE [LARGE SCALE GENOMIC DNA]</scope>
</reference>
<dbReference type="PANTHER" id="PTHR46586:SF3">
    <property type="entry name" value="ANKYRIN REPEAT-CONTAINING PROTEIN"/>
    <property type="match status" value="1"/>
</dbReference>
<name>S4W4E1_9VIRU</name>
<gene>
    <name evidence="1" type="ORF">psal_cds_1025</name>
</gene>
<proteinExistence type="predicted"/>
<dbReference type="InterPro" id="IPR052050">
    <property type="entry name" value="SecEffector_AnkRepeat"/>
</dbReference>